<dbReference type="SUPFAM" id="SSF56112">
    <property type="entry name" value="Protein kinase-like (PK-like)"/>
    <property type="match status" value="1"/>
</dbReference>
<keyword evidence="8" id="KW-1185">Reference proteome</keyword>
<dbReference type="Gene3D" id="1.10.510.10">
    <property type="entry name" value="Transferase(Phosphotransferase) domain 1"/>
    <property type="match status" value="1"/>
</dbReference>
<proteinExistence type="inferred from homology"/>
<evidence type="ECO:0000313" key="7">
    <source>
        <dbReference type="EMBL" id="KAH7320728.1"/>
    </source>
</evidence>
<dbReference type="InterPro" id="IPR049326">
    <property type="entry name" value="Rhodopsin_dom_fungi"/>
</dbReference>
<dbReference type="InterPro" id="IPR000719">
    <property type="entry name" value="Prot_kinase_dom"/>
</dbReference>
<dbReference type="PANTHER" id="PTHR33048">
    <property type="entry name" value="PTH11-LIKE INTEGRAL MEMBRANE PROTEIN (AFU_ORTHOLOGUE AFUA_5G11245)"/>
    <property type="match status" value="1"/>
</dbReference>
<feature type="domain" description="Protein kinase" evidence="6">
    <location>
        <begin position="1"/>
        <end position="279"/>
    </location>
</feature>
<comment type="subcellular location">
    <subcellularLocation>
        <location evidence="1">Membrane</location>
        <topology evidence="1">Multi-pass membrane protein</topology>
    </subcellularLocation>
</comment>
<keyword evidence="3" id="KW-1133">Transmembrane helix</keyword>
<evidence type="ECO:0000313" key="8">
    <source>
        <dbReference type="Proteomes" id="UP000813444"/>
    </source>
</evidence>
<evidence type="ECO:0000256" key="5">
    <source>
        <dbReference type="ARBA" id="ARBA00038359"/>
    </source>
</evidence>
<dbReference type="OrthoDB" id="9992527at2759"/>
<dbReference type="GO" id="GO:0005524">
    <property type="term" value="F:ATP binding"/>
    <property type="evidence" value="ECO:0007669"/>
    <property type="project" value="InterPro"/>
</dbReference>
<dbReference type="Pfam" id="PF00069">
    <property type="entry name" value="Pkinase"/>
    <property type="match status" value="1"/>
</dbReference>
<dbReference type="EMBL" id="JAGPNK010000005">
    <property type="protein sequence ID" value="KAH7320728.1"/>
    <property type="molecule type" value="Genomic_DNA"/>
</dbReference>
<keyword evidence="2" id="KW-0812">Transmembrane</keyword>
<evidence type="ECO:0000256" key="4">
    <source>
        <dbReference type="ARBA" id="ARBA00023136"/>
    </source>
</evidence>
<protein>
    <recommendedName>
        <fullName evidence="6">Protein kinase domain-containing protein</fullName>
    </recommendedName>
</protein>
<organism evidence="7 8">
    <name type="scientific">Stachybotrys elegans</name>
    <dbReference type="NCBI Taxonomy" id="80388"/>
    <lineage>
        <taxon>Eukaryota</taxon>
        <taxon>Fungi</taxon>
        <taxon>Dikarya</taxon>
        <taxon>Ascomycota</taxon>
        <taxon>Pezizomycotina</taxon>
        <taxon>Sordariomycetes</taxon>
        <taxon>Hypocreomycetidae</taxon>
        <taxon>Hypocreales</taxon>
        <taxon>Stachybotryaceae</taxon>
        <taxon>Stachybotrys</taxon>
    </lineage>
</organism>
<evidence type="ECO:0000259" key="6">
    <source>
        <dbReference type="PROSITE" id="PS50011"/>
    </source>
</evidence>
<evidence type="ECO:0000256" key="2">
    <source>
        <dbReference type="ARBA" id="ARBA00022692"/>
    </source>
</evidence>
<accession>A0A8K0STN5</accession>
<name>A0A8K0STN5_9HYPO</name>
<dbReference type="AlphaFoldDB" id="A0A8K0STN5"/>
<comment type="caution">
    <text evidence="7">The sequence shown here is derived from an EMBL/GenBank/DDBJ whole genome shotgun (WGS) entry which is preliminary data.</text>
</comment>
<dbReference type="InterPro" id="IPR011009">
    <property type="entry name" value="Kinase-like_dom_sf"/>
</dbReference>
<dbReference type="PANTHER" id="PTHR33048:SF47">
    <property type="entry name" value="INTEGRAL MEMBRANE PROTEIN-RELATED"/>
    <property type="match status" value="1"/>
</dbReference>
<evidence type="ECO:0000256" key="3">
    <source>
        <dbReference type="ARBA" id="ARBA00022989"/>
    </source>
</evidence>
<dbReference type="Proteomes" id="UP000813444">
    <property type="component" value="Unassembled WGS sequence"/>
</dbReference>
<dbReference type="GO" id="GO:0016020">
    <property type="term" value="C:membrane"/>
    <property type="evidence" value="ECO:0007669"/>
    <property type="project" value="UniProtKB-SubCell"/>
</dbReference>
<reference evidence="7" key="1">
    <citation type="journal article" date="2021" name="Nat. Commun.">
        <title>Genetic determinants of endophytism in the Arabidopsis root mycobiome.</title>
        <authorList>
            <person name="Mesny F."/>
            <person name="Miyauchi S."/>
            <person name="Thiergart T."/>
            <person name="Pickel B."/>
            <person name="Atanasova L."/>
            <person name="Karlsson M."/>
            <person name="Huettel B."/>
            <person name="Barry K.W."/>
            <person name="Haridas S."/>
            <person name="Chen C."/>
            <person name="Bauer D."/>
            <person name="Andreopoulos W."/>
            <person name="Pangilinan J."/>
            <person name="LaButti K."/>
            <person name="Riley R."/>
            <person name="Lipzen A."/>
            <person name="Clum A."/>
            <person name="Drula E."/>
            <person name="Henrissat B."/>
            <person name="Kohler A."/>
            <person name="Grigoriev I.V."/>
            <person name="Martin F.M."/>
            <person name="Hacquard S."/>
        </authorList>
    </citation>
    <scope>NUCLEOTIDE SEQUENCE</scope>
    <source>
        <strain evidence="7">MPI-CAGE-CH-0235</strain>
    </source>
</reference>
<gene>
    <name evidence="7" type="ORF">B0I35DRAFT_459482</name>
</gene>
<dbReference type="PROSITE" id="PS50011">
    <property type="entry name" value="PROTEIN_KINASE_DOM"/>
    <property type="match status" value="1"/>
</dbReference>
<comment type="similarity">
    <text evidence="5">Belongs to the SAT4 family.</text>
</comment>
<dbReference type="GO" id="GO:0004672">
    <property type="term" value="F:protein kinase activity"/>
    <property type="evidence" value="ECO:0007669"/>
    <property type="project" value="InterPro"/>
</dbReference>
<evidence type="ECO:0000256" key="1">
    <source>
        <dbReference type="ARBA" id="ARBA00004141"/>
    </source>
</evidence>
<dbReference type="InterPro" id="IPR052337">
    <property type="entry name" value="SAT4-like"/>
</dbReference>
<dbReference type="Pfam" id="PF20684">
    <property type="entry name" value="Fung_rhodopsin"/>
    <property type="match status" value="1"/>
</dbReference>
<keyword evidence="4" id="KW-0472">Membrane</keyword>
<sequence length="286" mass="31649">MIRGSCDVALNIYILVLPLTQVAGLQMPRKKKLGVVAIFLTGLLLSFTPDPEALYIRPKIVENNIAIICSCMPTLAAFWRHTSEALLVGGRQKQSNSHIQFFNVLHNWHGDLKPTNIILVGGHFKISDLGESVIQSPLSTSTSRICLTVSTRTYAAPEAHSKEANLPQPVAQVSDVWSLGCVLSLCASFVVLGPPGIREYTRRRQDAVRGLTGYYEDVFHDGARVLPEAGRWHERLRASTVPGDIWTAGVLRVVENWMLVPEEVRLPACEVDAKMREVFALIPEES</sequence>